<dbReference type="PANTHER" id="PTHR12820">
    <property type="entry name" value="VACUOLAR SORTING PROTEIN 53"/>
    <property type="match status" value="1"/>
</dbReference>
<feature type="region of interest" description="Disordered" evidence="2">
    <location>
        <begin position="132"/>
        <end position="175"/>
    </location>
</feature>
<dbReference type="Pfam" id="PF04100">
    <property type="entry name" value="Vps53_N"/>
    <property type="match status" value="1"/>
</dbReference>
<dbReference type="OrthoDB" id="10261632at2759"/>
<feature type="region of interest" description="Disordered" evidence="2">
    <location>
        <begin position="332"/>
        <end position="361"/>
    </location>
</feature>
<proteinExistence type="predicted"/>
<comment type="caution">
    <text evidence="4">The sequence shown here is derived from an EMBL/GenBank/DDBJ whole genome shotgun (WGS) entry which is preliminary data.</text>
</comment>
<feature type="compositionally biased region" description="Low complexity" evidence="2">
    <location>
        <begin position="337"/>
        <end position="361"/>
    </location>
</feature>
<feature type="region of interest" description="Disordered" evidence="2">
    <location>
        <begin position="373"/>
        <end position="457"/>
    </location>
</feature>
<evidence type="ECO:0000259" key="3">
    <source>
        <dbReference type="Pfam" id="PF04100"/>
    </source>
</evidence>
<sequence>MKNLLIQFLEQENQKSQNSLISEFLPEDRLNDYLYILAQKSYTQQNKSKNADKFPTLFDFASHINNTKQIEKNEPENLKKYTLQDKQKLLLDVIGNQNKNKYDLEDVSLFKGHFQNQKHKKPFNSKEILQNNQEKSEQEQNQSQELQQQEQLQKQENSEQLIQDKESQQQDNQNSNNIKEIENNMIMNNNCTENQGIQKQQENNITTDNSKNIVNNNRQIQNETDQNSQNITIQKQKEDITNVQNISNSYENILNFENKNNSQKQSVEKQNIVLTDIQNVSEGNKYKNQNKEQGHQEQQVSEIQNVEDQVQTKDINTSDQKKQAEIIEKQIGDTKYQNSSSQQNQNIEQENQVQQNKNQPEIKNQVLIKQEKSLNEESNEKQQDKYDTKSPFEQKQKFQNENENENENLKGKDQKNEKETENKNEQETKQRNEEEKLQKNEQENKQKNEQENKQKNEQIIDQENKQKYEQQNEQKNEQINENEQQNQIQNENEITKEEQNSKQYQIQNELYNENINQNEQENYIENNSQQEQYQLTHQDQQLPQQQPQQQYTQYYNNLYTEQTLPQQPQQPLQIQQPQQLQQPQQISYNQYYNDYYSNHNNNNINNIQPTFNPVEHVQQPPPIYSQVVNQYPQDYQQQVYNPPPYDNYVQQQQLQQQPIQHDNYQPPPHYYNNNNNNNHNNNNNRNGNNNYNKGSYKKYSNNNNKYYHKYQDKRSKRWDDYDYKDQIDKKHKGNVFEDDNFDPITYINEKFPDENSLQNIDQEIENLQNELSNVSSDLQTNIHQHAVQNSELKNEILQANKITKEIVQEINTIKEKAEKSENLVYEMCKDIKQLDIAKKNLTFSITALKKFIMMMTAVDKLRDCCEQKTYQEVANLIQAFDELSQYFKRYQNIPQILDLLKEKDAIIKELKEQLREDFEAFDRQATNLNLQDMSSACKVVETIGTNFKNEIVGKLCGLVLDSYNKTFSQPENNNLEVYERRFKWLQRNLKEFENRWQGVFPEYWAISNFIVYEFCGLTRIALTQILEREHEQKDVKELMTAFQLTLSFEQGITKDMEKRYHQYVQLSQIYMIEDEEKKQEEMGKIDPQILQLKEQKGHLMVQRLPKFKGSISDSFEPYLAPYINKEERDLFDYIRNTINQQQNEDRISDLNIFNSSLYMFNYIKSLIKRASQYSRNQLMASIAGVIKRGLQLYSEELSQMIQKLERQKNINGKKLSQECAYVINTAEYCKDNMQALEEALVDSLDAPFSDSVDMYTEEEQFIQNINSVIEILLQNIGKMLEPKFSEILKQVNFGNTEDIEITQEHVNIIMYIKNELTNHIREIKPLVSEIYFNFYLNKLVVLVNSKFIQMIYKFQKFESGAFPQMMADTADLEQCLKNLAKLDSDKKTTSFDSFVTKTFEKSKKLIKLLVLSPDQFLNEFTSYIEEINVQDVEKLIKIKGIKKQDAHELFRMAKK</sequence>
<keyword evidence="1" id="KW-0175">Coiled coil</keyword>
<dbReference type="EMBL" id="LDAU01000061">
    <property type="protein sequence ID" value="KRX08601.1"/>
    <property type="molecule type" value="Genomic_DNA"/>
</dbReference>
<dbReference type="Proteomes" id="UP000054937">
    <property type="component" value="Unassembled WGS sequence"/>
</dbReference>
<evidence type="ECO:0000256" key="1">
    <source>
        <dbReference type="SAM" id="Coils"/>
    </source>
</evidence>
<protein>
    <recommendedName>
        <fullName evidence="3">Vps53 N-terminal domain-containing protein</fullName>
    </recommendedName>
</protein>
<feature type="coiled-coil region" evidence="1">
    <location>
        <begin position="896"/>
        <end position="931"/>
    </location>
</feature>
<accession>A0A0V0R248</accession>
<evidence type="ECO:0000256" key="2">
    <source>
        <dbReference type="SAM" id="MobiDB-lite"/>
    </source>
</evidence>
<reference evidence="4 5" key="1">
    <citation type="journal article" date="2015" name="Sci. Rep.">
        <title>Genome of the facultative scuticociliatosis pathogen Pseudocohnilembus persalinus provides insight into its virulence through horizontal gene transfer.</title>
        <authorList>
            <person name="Xiong J."/>
            <person name="Wang G."/>
            <person name="Cheng J."/>
            <person name="Tian M."/>
            <person name="Pan X."/>
            <person name="Warren A."/>
            <person name="Jiang C."/>
            <person name="Yuan D."/>
            <person name="Miao W."/>
        </authorList>
    </citation>
    <scope>NUCLEOTIDE SEQUENCE [LARGE SCALE GENOMIC DNA]</scope>
    <source>
        <strain evidence="4">36N120E</strain>
    </source>
</reference>
<feature type="compositionally biased region" description="Basic and acidic residues" evidence="2">
    <location>
        <begin position="407"/>
        <end position="457"/>
    </location>
</feature>
<dbReference type="InterPro" id="IPR039766">
    <property type="entry name" value="Vps53"/>
</dbReference>
<feature type="compositionally biased region" description="Low complexity" evidence="2">
    <location>
        <begin position="670"/>
        <end position="703"/>
    </location>
</feature>
<feature type="compositionally biased region" description="Basic and acidic residues" evidence="2">
    <location>
        <begin position="466"/>
        <end position="478"/>
    </location>
</feature>
<feature type="domain" description="Vps53 N-terminal" evidence="3">
    <location>
        <begin position="740"/>
        <end position="1141"/>
    </location>
</feature>
<feature type="region of interest" description="Disordered" evidence="2">
    <location>
        <begin position="651"/>
        <end position="703"/>
    </location>
</feature>
<feature type="region of interest" description="Disordered" evidence="2">
    <location>
        <begin position="287"/>
        <end position="307"/>
    </location>
</feature>
<gene>
    <name evidence="4" type="ORF">PPERSA_01854</name>
</gene>
<dbReference type="InParanoid" id="A0A0V0R248"/>
<dbReference type="GO" id="GO:0000938">
    <property type="term" value="C:GARP complex"/>
    <property type="evidence" value="ECO:0007669"/>
    <property type="project" value="InterPro"/>
</dbReference>
<feature type="compositionally biased region" description="Basic and acidic residues" evidence="2">
    <location>
        <begin position="373"/>
        <end position="400"/>
    </location>
</feature>
<feature type="compositionally biased region" description="Low complexity" evidence="2">
    <location>
        <begin position="651"/>
        <end position="660"/>
    </location>
</feature>
<name>A0A0V0R248_PSEPJ</name>
<dbReference type="GO" id="GO:0042147">
    <property type="term" value="P:retrograde transport, endosome to Golgi"/>
    <property type="evidence" value="ECO:0007669"/>
    <property type="project" value="InterPro"/>
</dbReference>
<organism evidence="4 5">
    <name type="scientific">Pseudocohnilembus persalinus</name>
    <name type="common">Ciliate</name>
    <dbReference type="NCBI Taxonomy" id="266149"/>
    <lineage>
        <taxon>Eukaryota</taxon>
        <taxon>Sar</taxon>
        <taxon>Alveolata</taxon>
        <taxon>Ciliophora</taxon>
        <taxon>Intramacronucleata</taxon>
        <taxon>Oligohymenophorea</taxon>
        <taxon>Scuticociliatia</taxon>
        <taxon>Philasterida</taxon>
        <taxon>Pseudocohnilembidae</taxon>
        <taxon>Pseudocohnilembus</taxon>
    </lineage>
</organism>
<feature type="region of interest" description="Disordered" evidence="2">
    <location>
        <begin position="466"/>
        <end position="485"/>
    </location>
</feature>
<dbReference type="GO" id="GO:0005829">
    <property type="term" value="C:cytosol"/>
    <property type="evidence" value="ECO:0007669"/>
    <property type="project" value="GOC"/>
</dbReference>
<dbReference type="InterPro" id="IPR007234">
    <property type="entry name" value="Vps53_N"/>
</dbReference>
<feature type="coiled-coil region" evidence="1">
    <location>
        <begin position="757"/>
        <end position="784"/>
    </location>
</feature>
<evidence type="ECO:0000313" key="5">
    <source>
        <dbReference type="Proteomes" id="UP000054937"/>
    </source>
</evidence>
<evidence type="ECO:0000313" key="4">
    <source>
        <dbReference type="EMBL" id="KRX08601.1"/>
    </source>
</evidence>
<feature type="compositionally biased region" description="Polar residues" evidence="2">
    <location>
        <begin position="296"/>
        <end position="307"/>
    </location>
</feature>
<keyword evidence="5" id="KW-1185">Reference proteome</keyword>
<feature type="compositionally biased region" description="Low complexity" evidence="2">
    <location>
        <begin position="132"/>
        <end position="161"/>
    </location>
</feature>
<dbReference type="PANTHER" id="PTHR12820:SF0">
    <property type="entry name" value="VACUOLAR PROTEIN SORTING-ASSOCIATED PROTEIN 53 HOMOLOG"/>
    <property type="match status" value="1"/>
</dbReference>